<keyword evidence="4" id="KW-0547">Nucleotide-binding</keyword>
<dbReference type="PANTHER" id="PTHR43394">
    <property type="entry name" value="ATP-DEPENDENT PERMEASE MDL1, MITOCHONDRIAL"/>
    <property type="match status" value="1"/>
</dbReference>
<evidence type="ECO:0000256" key="8">
    <source>
        <dbReference type="SAM" id="Phobius"/>
    </source>
</evidence>
<dbReference type="GO" id="GO:0005886">
    <property type="term" value="C:plasma membrane"/>
    <property type="evidence" value="ECO:0007669"/>
    <property type="project" value="UniProtKB-SubCell"/>
</dbReference>
<dbReference type="OrthoDB" id="9770415at2"/>
<protein>
    <submittedName>
        <fullName evidence="11">Sugar ABC transporter ATP-binding protein</fullName>
    </submittedName>
</protein>
<dbReference type="InterPro" id="IPR003593">
    <property type="entry name" value="AAA+_ATPase"/>
</dbReference>
<feature type="transmembrane region" description="Helical" evidence="8">
    <location>
        <begin position="21"/>
        <end position="41"/>
    </location>
</feature>
<gene>
    <name evidence="11" type="ORF">CBF29_10685</name>
</gene>
<comment type="subcellular location">
    <subcellularLocation>
        <location evidence="1">Cell membrane</location>
        <topology evidence="1">Multi-pass membrane protein</topology>
    </subcellularLocation>
</comment>
<feature type="transmembrane region" description="Helical" evidence="8">
    <location>
        <begin position="61"/>
        <end position="81"/>
    </location>
</feature>
<comment type="caution">
    <text evidence="11">The sequence shown here is derived from an EMBL/GenBank/DDBJ whole genome shotgun (WGS) entry which is preliminary data.</text>
</comment>
<dbReference type="CDD" id="cd18547">
    <property type="entry name" value="ABC_6TM_Tm288_like"/>
    <property type="match status" value="1"/>
</dbReference>
<dbReference type="PROSITE" id="PS50893">
    <property type="entry name" value="ABC_TRANSPORTER_2"/>
    <property type="match status" value="1"/>
</dbReference>
<dbReference type="Gene3D" id="1.20.1560.10">
    <property type="entry name" value="ABC transporter type 1, transmembrane domain"/>
    <property type="match status" value="1"/>
</dbReference>
<dbReference type="GO" id="GO:0005524">
    <property type="term" value="F:ATP binding"/>
    <property type="evidence" value="ECO:0007669"/>
    <property type="project" value="UniProtKB-KW"/>
</dbReference>
<dbReference type="InterPro" id="IPR011527">
    <property type="entry name" value="ABC1_TM_dom"/>
</dbReference>
<dbReference type="GO" id="GO:0016887">
    <property type="term" value="F:ATP hydrolysis activity"/>
    <property type="evidence" value="ECO:0007669"/>
    <property type="project" value="InterPro"/>
</dbReference>
<dbReference type="InterPro" id="IPR027417">
    <property type="entry name" value="P-loop_NTPase"/>
</dbReference>
<dbReference type="InterPro" id="IPR003439">
    <property type="entry name" value="ABC_transporter-like_ATP-bd"/>
</dbReference>
<feature type="domain" description="ABC transmembrane type-1" evidence="10">
    <location>
        <begin position="24"/>
        <end position="308"/>
    </location>
</feature>
<dbReference type="PANTHER" id="PTHR43394:SF1">
    <property type="entry name" value="ATP-BINDING CASSETTE SUB-FAMILY B MEMBER 10, MITOCHONDRIAL"/>
    <property type="match status" value="1"/>
</dbReference>
<dbReference type="Pfam" id="PF00005">
    <property type="entry name" value="ABC_tran"/>
    <property type="match status" value="1"/>
</dbReference>
<dbReference type="RefSeq" id="WP_126809718.1">
    <property type="nucleotide sequence ID" value="NZ_NGKA01000018.1"/>
</dbReference>
<dbReference type="PROSITE" id="PS50929">
    <property type="entry name" value="ABC_TM1F"/>
    <property type="match status" value="1"/>
</dbReference>
<dbReference type="AlphaFoldDB" id="A0A430ANW0"/>
<organism evidence="11 12">
    <name type="scientific">Vagococcus elongatus</name>
    <dbReference type="NCBI Taxonomy" id="180344"/>
    <lineage>
        <taxon>Bacteria</taxon>
        <taxon>Bacillati</taxon>
        <taxon>Bacillota</taxon>
        <taxon>Bacilli</taxon>
        <taxon>Lactobacillales</taxon>
        <taxon>Enterococcaceae</taxon>
        <taxon>Vagococcus</taxon>
    </lineage>
</organism>
<feature type="transmembrane region" description="Helical" evidence="8">
    <location>
        <begin position="161"/>
        <end position="182"/>
    </location>
</feature>
<evidence type="ECO:0000259" key="9">
    <source>
        <dbReference type="PROSITE" id="PS50893"/>
    </source>
</evidence>
<name>A0A430ANW0_9ENTE</name>
<dbReference type="SUPFAM" id="SSF90123">
    <property type="entry name" value="ABC transporter transmembrane region"/>
    <property type="match status" value="1"/>
</dbReference>
<dbReference type="SUPFAM" id="SSF52540">
    <property type="entry name" value="P-loop containing nucleoside triphosphate hydrolases"/>
    <property type="match status" value="1"/>
</dbReference>
<dbReference type="Gene3D" id="3.40.50.300">
    <property type="entry name" value="P-loop containing nucleotide triphosphate hydrolases"/>
    <property type="match status" value="1"/>
</dbReference>
<sequence length="582" mass="65478">MENQWTLRKFSHYLLPYKWPLLSAFLFGIIGGGSSVLMTYLTGKSIDKMLGEGQVLFAELYSVLTYFALAILTASLTQWFIQRIANHISYQVVDEIRKDTFDKLNHLPLHFFDTQSIGDITSRFTNDLDYVAEAMISIFNNIFSGMTIVIISLITMLNLNITLTLVVLLTTPFMFFVTWLIAQTSQKRFLEQQEIVGNISNYVTEIVGNQKLVKAFQYEHVSMNEFDSRNEKLYGVGQKAQLVSSLTNPLSRFIDHLSYIAIGFTGGYLILKGHPSLSVGILSSFIIYSSQFTKPFIELSGITPQIQSALAGLTRVFKIMNHKNEPDDSHLPDVPGKIHGEIEFRNVNFSYQKNQPLIQNFSLKVTAGETIAIVGNTGAGKSTLVNLLMRFYDIDAGEILLDGSSISHYRRDSLRRSFGMVLQDTWLFDGTIRENLTFGNSEVTEEQLISAAKSAKIDRFIENLPQKYDTLIGNNGISISEGQRQLLTIARTMIANPPMLILDEATSSVDSLTELSIQEAFLKMMTGKTSFVIAHRLSTIKEADRILVMKDGQVVEIGTHDDLLANKNGFYYQLYHAQFAEV</sequence>
<reference evidence="11 12" key="1">
    <citation type="submission" date="2017-05" db="EMBL/GenBank/DDBJ databases">
        <title>Vagococcus spp. assemblies.</title>
        <authorList>
            <person name="Gulvik C.A."/>
        </authorList>
    </citation>
    <scope>NUCLEOTIDE SEQUENCE [LARGE SCALE GENOMIC DNA]</scope>
    <source>
        <strain evidence="11 12">CCUG 51432</strain>
    </source>
</reference>
<feature type="domain" description="ABC transporter" evidence="9">
    <location>
        <begin position="342"/>
        <end position="576"/>
    </location>
</feature>
<evidence type="ECO:0000256" key="4">
    <source>
        <dbReference type="ARBA" id="ARBA00022741"/>
    </source>
</evidence>
<dbReference type="CDD" id="cd03254">
    <property type="entry name" value="ABCC_Glucan_exporter_like"/>
    <property type="match status" value="1"/>
</dbReference>
<evidence type="ECO:0000313" key="11">
    <source>
        <dbReference type="EMBL" id="RSU09828.1"/>
    </source>
</evidence>
<dbReference type="Pfam" id="PF00664">
    <property type="entry name" value="ABC_membrane"/>
    <property type="match status" value="1"/>
</dbReference>
<evidence type="ECO:0000256" key="7">
    <source>
        <dbReference type="ARBA" id="ARBA00023136"/>
    </source>
</evidence>
<dbReference type="EMBL" id="NGKA01000018">
    <property type="protein sequence ID" value="RSU09828.1"/>
    <property type="molecule type" value="Genomic_DNA"/>
</dbReference>
<evidence type="ECO:0000256" key="5">
    <source>
        <dbReference type="ARBA" id="ARBA00022840"/>
    </source>
</evidence>
<keyword evidence="12" id="KW-1185">Reference proteome</keyword>
<dbReference type="InterPro" id="IPR039421">
    <property type="entry name" value="Type_1_exporter"/>
</dbReference>
<feature type="transmembrane region" description="Helical" evidence="8">
    <location>
        <begin position="130"/>
        <end position="155"/>
    </location>
</feature>
<dbReference type="InterPro" id="IPR036640">
    <property type="entry name" value="ABC1_TM_sf"/>
</dbReference>
<evidence type="ECO:0000256" key="2">
    <source>
        <dbReference type="ARBA" id="ARBA00022448"/>
    </source>
</evidence>
<keyword evidence="5 11" id="KW-0067">ATP-binding</keyword>
<proteinExistence type="predicted"/>
<keyword evidence="3 8" id="KW-0812">Transmembrane</keyword>
<dbReference type="SMART" id="SM00382">
    <property type="entry name" value="AAA"/>
    <property type="match status" value="1"/>
</dbReference>
<keyword evidence="7 8" id="KW-0472">Membrane</keyword>
<evidence type="ECO:0000256" key="1">
    <source>
        <dbReference type="ARBA" id="ARBA00004651"/>
    </source>
</evidence>
<dbReference type="GO" id="GO:0015421">
    <property type="term" value="F:ABC-type oligopeptide transporter activity"/>
    <property type="evidence" value="ECO:0007669"/>
    <property type="project" value="TreeGrafter"/>
</dbReference>
<keyword evidence="2" id="KW-0813">Transport</keyword>
<evidence type="ECO:0000259" key="10">
    <source>
        <dbReference type="PROSITE" id="PS50929"/>
    </source>
</evidence>
<evidence type="ECO:0000313" key="12">
    <source>
        <dbReference type="Proteomes" id="UP000287605"/>
    </source>
</evidence>
<accession>A0A430ANW0</accession>
<dbReference type="Proteomes" id="UP000287605">
    <property type="component" value="Unassembled WGS sequence"/>
</dbReference>
<keyword evidence="6 8" id="KW-1133">Transmembrane helix</keyword>
<dbReference type="FunFam" id="3.40.50.300:FF:000287">
    <property type="entry name" value="Multidrug ABC transporter ATP-binding protein"/>
    <property type="match status" value="1"/>
</dbReference>
<evidence type="ECO:0000256" key="6">
    <source>
        <dbReference type="ARBA" id="ARBA00022989"/>
    </source>
</evidence>
<evidence type="ECO:0000256" key="3">
    <source>
        <dbReference type="ARBA" id="ARBA00022692"/>
    </source>
</evidence>